<dbReference type="PANTHER" id="PTHR10683">
    <property type="entry name" value="TRANSALDOLASE"/>
    <property type="match status" value="1"/>
</dbReference>
<evidence type="ECO:0000256" key="10">
    <source>
        <dbReference type="ARBA" id="ARBA00048810"/>
    </source>
</evidence>
<evidence type="ECO:0000256" key="1">
    <source>
        <dbReference type="ARBA" id="ARBA00003518"/>
    </source>
</evidence>
<dbReference type="Pfam" id="PF00923">
    <property type="entry name" value="TAL_FSA"/>
    <property type="match status" value="1"/>
</dbReference>
<evidence type="ECO:0000256" key="6">
    <source>
        <dbReference type="ARBA" id="ARBA00022490"/>
    </source>
</evidence>
<dbReference type="GO" id="GO:0005737">
    <property type="term" value="C:cytoplasm"/>
    <property type="evidence" value="ECO:0007669"/>
    <property type="project" value="UniProtKB-SubCell"/>
</dbReference>
<proteinExistence type="inferred from homology"/>
<protein>
    <recommendedName>
        <fullName evidence="5 11">Transaldolase</fullName>
        <ecNumber evidence="5 11">2.2.1.2</ecNumber>
    </recommendedName>
</protein>
<evidence type="ECO:0000256" key="11">
    <source>
        <dbReference type="HAMAP-Rule" id="MF_00493"/>
    </source>
</evidence>
<evidence type="ECO:0000256" key="3">
    <source>
        <dbReference type="ARBA" id="ARBA00004857"/>
    </source>
</evidence>
<dbReference type="CDD" id="cd00955">
    <property type="entry name" value="Transaldolase_like"/>
    <property type="match status" value="1"/>
</dbReference>
<dbReference type="GO" id="GO:0004801">
    <property type="term" value="F:transaldolase activity"/>
    <property type="evidence" value="ECO:0007669"/>
    <property type="project" value="UniProtKB-UniRule"/>
</dbReference>
<dbReference type="EMBL" id="SGBB01000008">
    <property type="protein sequence ID" value="RZD18483.1"/>
    <property type="molecule type" value="Genomic_DNA"/>
</dbReference>
<comment type="catalytic activity">
    <reaction evidence="10 11">
        <text>D-sedoheptulose 7-phosphate + D-glyceraldehyde 3-phosphate = D-erythrose 4-phosphate + beta-D-fructose 6-phosphate</text>
        <dbReference type="Rhea" id="RHEA:17053"/>
        <dbReference type="ChEBI" id="CHEBI:16897"/>
        <dbReference type="ChEBI" id="CHEBI:57483"/>
        <dbReference type="ChEBI" id="CHEBI:57634"/>
        <dbReference type="ChEBI" id="CHEBI:59776"/>
        <dbReference type="EC" id="2.2.1.2"/>
    </reaction>
</comment>
<evidence type="ECO:0000256" key="5">
    <source>
        <dbReference type="ARBA" id="ARBA00013151"/>
    </source>
</evidence>
<sequence length="381" mass="42244">MNIDLLVSNKNKFEKLLECGQSPWLDNISRCMIDSGELKSLVDNNIITGITSNPSIFEKAIDSGKCNYPETIKNMSSQGLDTFKIYDAITQKDIKDAAKLLYPVYEKTEGNDGFVSIEVPPNIAMDTETSVKEAARIFYSINEPNLLIKIPATKEGLSAITQIIAKGINVNVTLMFSLTHYINVADAYMEGLEIALKNGININKIHSVASVFISRLDTMIDKLLDDILNNNTGNADNKNKIIPLKGMAAVANIKVIYNKFLEILNSGRFKKLESAGANIQRPLWASTSTKNPDYYDLKYVEPLIAKNTVNTLPEQTIESIADHGNIKSDTASYDFENSVNILNDLKKLGIDTEQAGEVLQKEGVKSFEESYNKLLDSIKNV</sequence>
<dbReference type="GO" id="GO:0006098">
    <property type="term" value="P:pentose-phosphate shunt"/>
    <property type="evidence" value="ECO:0007669"/>
    <property type="project" value="UniProtKB-UniRule"/>
</dbReference>
<reference evidence="12 13" key="1">
    <citation type="journal article" date="2019" name="ISME J.">
        <title>Insights into ecological role of a new deltaproteobacterial order Candidatus Acidulodesulfobacterales by metagenomics and metatranscriptomics.</title>
        <authorList>
            <person name="Tan S."/>
            <person name="Liu J."/>
            <person name="Fang Y."/>
            <person name="Hedlund B.P."/>
            <person name="Lian Z.H."/>
            <person name="Huang L.Y."/>
            <person name="Li J.T."/>
            <person name="Huang L.N."/>
            <person name="Li W.J."/>
            <person name="Jiang H.C."/>
            <person name="Dong H.L."/>
            <person name="Shu W.S."/>
        </authorList>
    </citation>
    <scope>NUCLEOTIDE SEQUENCE [LARGE SCALE GENOMIC DNA]</scope>
    <source>
        <strain evidence="12">AP1</strain>
    </source>
</reference>
<evidence type="ECO:0000256" key="7">
    <source>
        <dbReference type="ARBA" id="ARBA00022679"/>
    </source>
</evidence>
<organism evidence="12 13">
    <name type="scientific">Candidatus Acididesulfobacter diazotrophicus</name>
    <dbReference type="NCBI Taxonomy" id="2597226"/>
    <lineage>
        <taxon>Bacteria</taxon>
        <taxon>Deltaproteobacteria</taxon>
        <taxon>Candidatus Acidulodesulfobacterales</taxon>
        <taxon>Candidatus Acididesulfobacter</taxon>
    </lineage>
</organism>
<gene>
    <name evidence="11 12" type="primary">tal</name>
    <name evidence="12" type="ORF">EVG15_05480</name>
</gene>
<evidence type="ECO:0000256" key="9">
    <source>
        <dbReference type="ARBA" id="ARBA00023270"/>
    </source>
</evidence>
<dbReference type="Gene3D" id="3.20.20.70">
    <property type="entry name" value="Aldolase class I"/>
    <property type="match status" value="1"/>
</dbReference>
<keyword evidence="8 11" id="KW-0570">Pentose shunt</keyword>
<dbReference type="PROSITE" id="PS01054">
    <property type="entry name" value="TRANSALDOLASE_1"/>
    <property type="match status" value="1"/>
</dbReference>
<dbReference type="NCBIfam" id="NF002881">
    <property type="entry name" value="PRK03343.1"/>
    <property type="match status" value="1"/>
</dbReference>
<dbReference type="AlphaFoldDB" id="A0A519BMJ4"/>
<evidence type="ECO:0000256" key="8">
    <source>
        <dbReference type="ARBA" id="ARBA00023126"/>
    </source>
</evidence>
<feature type="active site" description="Schiff-base intermediate with substrate" evidence="11">
    <location>
        <position position="149"/>
    </location>
</feature>
<dbReference type="NCBIfam" id="TIGR00876">
    <property type="entry name" value="tal_mycobact"/>
    <property type="match status" value="1"/>
</dbReference>
<dbReference type="InterPro" id="IPR013785">
    <property type="entry name" value="Aldolase_TIM"/>
</dbReference>
<comment type="subcellular location">
    <subcellularLocation>
        <location evidence="2 11">Cytoplasm</location>
    </subcellularLocation>
</comment>
<keyword evidence="6 11" id="KW-0963">Cytoplasm</keyword>
<dbReference type="PROSITE" id="PS00958">
    <property type="entry name" value="TRANSALDOLASE_2"/>
    <property type="match status" value="1"/>
</dbReference>
<dbReference type="Proteomes" id="UP000319296">
    <property type="component" value="Unassembled WGS sequence"/>
</dbReference>
<comment type="similarity">
    <text evidence="4 11">Belongs to the transaldolase family. Type 2 subfamily.</text>
</comment>
<dbReference type="HAMAP" id="MF_00493">
    <property type="entry name" value="Transaldolase_2"/>
    <property type="match status" value="1"/>
</dbReference>
<evidence type="ECO:0000256" key="4">
    <source>
        <dbReference type="ARBA" id="ARBA00008426"/>
    </source>
</evidence>
<comment type="caution">
    <text evidence="12">The sequence shown here is derived from an EMBL/GenBank/DDBJ whole genome shotgun (WGS) entry which is preliminary data.</text>
</comment>
<accession>A0A519BMJ4</accession>
<dbReference type="PIRSF" id="PIRSF036915">
    <property type="entry name" value="Trnald_Bac_Plnt"/>
    <property type="match status" value="1"/>
</dbReference>
<dbReference type="UniPathway" id="UPA00115">
    <property type="reaction ID" value="UER00414"/>
</dbReference>
<dbReference type="EC" id="2.2.1.2" evidence="5 11"/>
<keyword evidence="9 11" id="KW-0704">Schiff base</keyword>
<dbReference type="InterPro" id="IPR018225">
    <property type="entry name" value="Transaldolase_AS"/>
</dbReference>
<evidence type="ECO:0000313" key="12">
    <source>
        <dbReference type="EMBL" id="RZD18483.1"/>
    </source>
</evidence>
<comment type="pathway">
    <text evidence="3 11">Carbohydrate degradation; pentose phosphate pathway; D-glyceraldehyde 3-phosphate and beta-D-fructose 6-phosphate from D-ribose 5-phosphate and D-xylulose 5-phosphate (non-oxidative stage): step 2/3.</text>
</comment>
<evidence type="ECO:0000313" key="13">
    <source>
        <dbReference type="Proteomes" id="UP000319296"/>
    </source>
</evidence>
<dbReference type="GO" id="GO:0005975">
    <property type="term" value="P:carbohydrate metabolic process"/>
    <property type="evidence" value="ECO:0007669"/>
    <property type="project" value="InterPro"/>
</dbReference>
<dbReference type="InterPro" id="IPR004732">
    <property type="entry name" value="Transaldolase_2"/>
</dbReference>
<dbReference type="InterPro" id="IPR001585">
    <property type="entry name" value="TAL/FSA"/>
</dbReference>
<comment type="function">
    <text evidence="1 11">Transaldolase is important for the balance of metabolites in the pentose-phosphate pathway.</text>
</comment>
<dbReference type="PANTHER" id="PTHR10683:SF31">
    <property type="entry name" value="TRANSALDOLASE"/>
    <property type="match status" value="1"/>
</dbReference>
<name>A0A519BMJ4_9DELT</name>
<dbReference type="SUPFAM" id="SSF51569">
    <property type="entry name" value="Aldolase"/>
    <property type="match status" value="1"/>
</dbReference>
<keyword evidence="7 11" id="KW-0808">Transferase</keyword>
<evidence type="ECO:0000256" key="2">
    <source>
        <dbReference type="ARBA" id="ARBA00004496"/>
    </source>
</evidence>